<comment type="similarity">
    <text evidence="1">Belongs to the HicA mRNA interferase family.</text>
</comment>
<protein>
    <recommendedName>
        <fullName evidence="10">Toxin HicA</fullName>
    </recommendedName>
</protein>
<dbReference type="Pfam" id="PF07927">
    <property type="entry name" value="HicA_toxin"/>
    <property type="match status" value="1"/>
</dbReference>
<keyword evidence="2" id="KW-1277">Toxin-antitoxin system</keyword>
<evidence type="ECO:0000313" key="8">
    <source>
        <dbReference type="EMBL" id="KSV60368.1"/>
    </source>
</evidence>
<accession>A0A0V8QIJ4</accession>
<dbReference type="AlphaFoldDB" id="A0A0V8QIJ4"/>
<keyword evidence="4" id="KW-0255">Endonuclease</keyword>
<keyword evidence="6" id="KW-0694">RNA-binding</keyword>
<reference evidence="8 9" key="1">
    <citation type="submission" date="2015-11" db="EMBL/GenBank/DDBJ databases">
        <title>Butyribacter intestini gen. nov., sp. nov., a butyric acid-producing bacterium of the family Lachnospiraceae isolated from the human faeces.</title>
        <authorList>
            <person name="Zou Y."/>
            <person name="Xue W."/>
            <person name="Luo G."/>
            <person name="Lv M."/>
        </authorList>
    </citation>
    <scope>NUCLEOTIDE SEQUENCE [LARGE SCALE GENOMIC DNA]</scope>
    <source>
        <strain evidence="8 9">ACET-33324</strain>
    </source>
</reference>
<evidence type="ECO:0008006" key="10">
    <source>
        <dbReference type="Google" id="ProtNLM"/>
    </source>
</evidence>
<evidence type="ECO:0000256" key="6">
    <source>
        <dbReference type="ARBA" id="ARBA00022884"/>
    </source>
</evidence>
<keyword evidence="5" id="KW-0378">Hydrolase</keyword>
<name>A0A0V8QIJ4_9FIRM</name>
<dbReference type="RefSeq" id="WP_058351432.1">
    <property type="nucleotide sequence ID" value="NZ_CABMMD010000017.1"/>
</dbReference>
<evidence type="ECO:0000313" key="9">
    <source>
        <dbReference type="Proteomes" id="UP000054874"/>
    </source>
</evidence>
<keyword evidence="3" id="KW-0540">Nuclease</keyword>
<proteinExistence type="inferred from homology"/>
<keyword evidence="9" id="KW-1185">Reference proteome</keyword>
<evidence type="ECO:0000256" key="4">
    <source>
        <dbReference type="ARBA" id="ARBA00022759"/>
    </source>
</evidence>
<sequence>MPSVEKIIDKMKRQPNGIRLEEADKVLRAYGYEAVRQKGSHKQYLNKETGDLTTIKQESPLKKAYVVDILNRIGE</sequence>
<evidence type="ECO:0000256" key="7">
    <source>
        <dbReference type="ARBA" id="ARBA00023016"/>
    </source>
</evidence>
<dbReference type="GO" id="GO:0003729">
    <property type="term" value="F:mRNA binding"/>
    <property type="evidence" value="ECO:0007669"/>
    <property type="project" value="InterPro"/>
</dbReference>
<evidence type="ECO:0000256" key="3">
    <source>
        <dbReference type="ARBA" id="ARBA00022722"/>
    </source>
</evidence>
<evidence type="ECO:0000256" key="2">
    <source>
        <dbReference type="ARBA" id="ARBA00022649"/>
    </source>
</evidence>
<gene>
    <name evidence="8" type="ORF">ASU35_16970</name>
</gene>
<evidence type="ECO:0000256" key="1">
    <source>
        <dbReference type="ARBA" id="ARBA00006620"/>
    </source>
</evidence>
<dbReference type="OrthoDB" id="361893at2"/>
<dbReference type="EMBL" id="LNAM01000017">
    <property type="protein sequence ID" value="KSV60368.1"/>
    <property type="molecule type" value="Genomic_DNA"/>
</dbReference>
<dbReference type="STRING" id="290052.ASU35_16970"/>
<organism evidence="8 9">
    <name type="scientific">Acetivibrio ethanolgignens</name>
    <dbReference type="NCBI Taxonomy" id="290052"/>
    <lineage>
        <taxon>Bacteria</taxon>
        <taxon>Bacillati</taxon>
        <taxon>Bacillota</taxon>
        <taxon>Clostridia</taxon>
        <taxon>Eubacteriales</taxon>
        <taxon>Oscillospiraceae</taxon>
        <taxon>Acetivibrio</taxon>
    </lineage>
</organism>
<dbReference type="GO" id="GO:0016787">
    <property type="term" value="F:hydrolase activity"/>
    <property type="evidence" value="ECO:0007669"/>
    <property type="project" value="UniProtKB-KW"/>
</dbReference>
<evidence type="ECO:0000256" key="5">
    <source>
        <dbReference type="ARBA" id="ARBA00022801"/>
    </source>
</evidence>
<dbReference type="InterPro" id="IPR012933">
    <property type="entry name" value="HicA_mRNA_interferase"/>
</dbReference>
<comment type="caution">
    <text evidence="8">The sequence shown here is derived from an EMBL/GenBank/DDBJ whole genome shotgun (WGS) entry which is preliminary data.</text>
</comment>
<keyword evidence="7" id="KW-0346">Stress response</keyword>
<dbReference type="GO" id="GO:0004519">
    <property type="term" value="F:endonuclease activity"/>
    <property type="evidence" value="ECO:0007669"/>
    <property type="project" value="UniProtKB-KW"/>
</dbReference>
<dbReference type="Gene3D" id="3.30.920.30">
    <property type="entry name" value="Hypothetical protein"/>
    <property type="match status" value="1"/>
</dbReference>
<dbReference type="Proteomes" id="UP000054874">
    <property type="component" value="Unassembled WGS sequence"/>
</dbReference>
<dbReference type="InterPro" id="IPR038570">
    <property type="entry name" value="HicA_sf"/>
</dbReference>
<dbReference type="SUPFAM" id="SSF54786">
    <property type="entry name" value="YcfA/nrd intein domain"/>
    <property type="match status" value="1"/>
</dbReference>